<protein>
    <submittedName>
        <fullName evidence="7">Putative E3 ubiquitin-protein ligase UBR7</fullName>
    </submittedName>
</protein>
<evidence type="ECO:0000256" key="3">
    <source>
        <dbReference type="ARBA" id="ARBA00022833"/>
    </source>
</evidence>
<dbReference type="SMART" id="SM00396">
    <property type="entry name" value="ZnF_UBR1"/>
    <property type="match status" value="1"/>
</dbReference>
<gene>
    <name evidence="7" type="ORF">Fcan01_05897</name>
</gene>
<dbReference type="CDD" id="cd19677">
    <property type="entry name" value="UBR-box_UBR7"/>
    <property type="match status" value="1"/>
</dbReference>
<keyword evidence="8" id="KW-1185">Reference proteome</keyword>
<comment type="caution">
    <text evidence="7">The sequence shown here is derived from an EMBL/GenBank/DDBJ whole genome shotgun (WGS) entry which is preliminary data.</text>
</comment>
<keyword evidence="1" id="KW-0479">Metal-binding</keyword>
<reference evidence="7 8" key="1">
    <citation type="submission" date="2015-12" db="EMBL/GenBank/DDBJ databases">
        <title>The genome of Folsomia candida.</title>
        <authorList>
            <person name="Faddeeva A."/>
            <person name="Derks M.F."/>
            <person name="Anvar Y."/>
            <person name="Smit S."/>
            <person name="Van Straalen N."/>
            <person name="Roelofs D."/>
        </authorList>
    </citation>
    <scope>NUCLEOTIDE SEQUENCE [LARGE SCALE GENOMIC DNA]</scope>
    <source>
        <strain evidence="7 8">VU population</strain>
        <tissue evidence="7">Whole body</tissue>
    </source>
</reference>
<dbReference type="EMBL" id="LNIX01000002">
    <property type="protein sequence ID" value="OXA60503.1"/>
    <property type="molecule type" value="Genomic_DNA"/>
</dbReference>
<dbReference type="InterPro" id="IPR047506">
    <property type="entry name" value="UBR7-like_UBR-box"/>
</dbReference>
<dbReference type="SUPFAM" id="SSF57903">
    <property type="entry name" value="FYVE/PHD zinc finger"/>
    <property type="match status" value="1"/>
</dbReference>
<accession>A0A226ESB9</accession>
<keyword evidence="3" id="KW-0862">Zinc</keyword>
<dbReference type="OrthoDB" id="10262564at2759"/>
<sequence>MADGGPSSSEVKEDEEVVTLGEALEAYEELGKLSNAVLGASDPLNCSYSKGYLKRQALYACLTCNPKNAPHFQQGGVCLACSYKCHDGHELVELYTKRNFRCDCGNKKFPDNPCTLQKDKEEYNEKNVYSQNFSGLYCTCHRPYPDPDESAEMDGGPGPMIQCIVCEDWYHSEHVMPVGFDYEDIEQAVELICAGCTPKLNFLAFYGELQVKPSNSASAEVVEDSNAKNIITNGEEPSKHESPSNSQDSGVSSLPETETKSSINPNACPLTDTSCQAEMKPGNGTMWQDGWRKKLCRCDSCKAIYDAGGVSFLLDEEDTIENYEAAGQAKLDSEMVRAEESFTRQMNEMGHVGQIELISGYNNMKEALKDFLEEFANNGKVVQEKDVQEFFENLRATKRPRLDLGGNNQF</sequence>
<evidence type="ECO:0000313" key="8">
    <source>
        <dbReference type="Proteomes" id="UP000198287"/>
    </source>
</evidence>
<dbReference type="AlphaFoldDB" id="A0A226ESB9"/>
<proteinExistence type="predicted"/>
<dbReference type="GO" id="GO:0008270">
    <property type="term" value="F:zinc ion binding"/>
    <property type="evidence" value="ECO:0007669"/>
    <property type="project" value="UniProtKB-KW"/>
</dbReference>
<evidence type="ECO:0000313" key="7">
    <source>
        <dbReference type="EMBL" id="OXA60503.1"/>
    </source>
</evidence>
<dbReference type="InterPro" id="IPR013083">
    <property type="entry name" value="Znf_RING/FYVE/PHD"/>
</dbReference>
<dbReference type="GO" id="GO:0005737">
    <property type="term" value="C:cytoplasm"/>
    <property type="evidence" value="ECO:0007669"/>
    <property type="project" value="TreeGrafter"/>
</dbReference>
<feature type="region of interest" description="Disordered" evidence="5">
    <location>
        <begin position="231"/>
        <end position="273"/>
    </location>
</feature>
<feature type="zinc finger region" description="UBR-type" evidence="4">
    <location>
        <begin position="44"/>
        <end position="119"/>
    </location>
</feature>
<dbReference type="Gene3D" id="3.30.40.10">
    <property type="entry name" value="Zinc/RING finger domain, C3HC4 (zinc finger)"/>
    <property type="match status" value="1"/>
</dbReference>
<evidence type="ECO:0000256" key="1">
    <source>
        <dbReference type="ARBA" id="ARBA00022723"/>
    </source>
</evidence>
<dbReference type="Pfam" id="PF02207">
    <property type="entry name" value="zf-UBR"/>
    <property type="match status" value="1"/>
</dbReference>
<evidence type="ECO:0000256" key="2">
    <source>
        <dbReference type="ARBA" id="ARBA00022771"/>
    </source>
</evidence>
<dbReference type="PANTHER" id="PTHR13513:SF9">
    <property type="entry name" value="E3 UBIQUITIN-PROTEIN LIGASE UBR7-RELATED"/>
    <property type="match status" value="1"/>
</dbReference>
<evidence type="ECO:0000256" key="5">
    <source>
        <dbReference type="SAM" id="MobiDB-lite"/>
    </source>
</evidence>
<dbReference type="InterPro" id="IPR040204">
    <property type="entry name" value="UBR7"/>
</dbReference>
<dbReference type="CDD" id="cd15542">
    <property type="entry name" value="PHD_UBR7"/>
    <property type="match status" value="1"/>
</dbReference>
<feature type="domain" description="UBR-type" evidence="6">
    <location>
        <begin position="44"/>
        <end position="119"/>
    </location>
</feature>
<dbReference type="Proteomes" id="UP000198287">
    <property type="component" value="Unassembled WGS sequence"/>
</dbReference>
<evidence type="ECO:0000256" key="4">
    <source>
        <dbReference type="PROSITE-ProRule" id="PRU00508"/>
    </source>
</evidence>
<dbReference type="PANTHER" id="PTHR13513">
    <property type="entry name" value="E3 UBIQUITIN-PROTEIN LIGASE UBR7"/>
    <property type="match status" value="1"/>
</dbReference>
<dbReference type="PROSITE" id="PS51157">
    <property type="entry name" value="ZF_UBR"/>
    <property type="match status" value="1"/>
</dbReference>
<dbReference type="GO" id="GO:0061630">
    <property type="term" value="F:ubiquitin protein ligase activity"/>
    <property type="evidence" value="ECO:0007669"/>
    <property type="project" value="InterPro"/>
</dbReference>
<evidence type="ECO:0000259" key="6">
    <source>
        <dbReference type="PROSITE" id="PS51157"/>
    </source>
</evidence>
<dbReference type="STRING" id="158441.A0A226ESB9"/>
<dbReference type="InterPro" id="IPR003126">
    <property type="entry name" value="Znf_UBR"/>
</dbReference>
<keyword evidence="2" id="KW-0863">Zinc-finger</keyword>
<dbReference type="InterPro" id="IPR011011">
    <property type="entry name" value="Znf_FYVE_PHD"/>
</dbReference>
<dbReference type="OMA" id="CHAAHEI"/>
<feature type="compositionally biased region" description="Polar residues" evidence="5">
    <location>
        <begin position="243"/>
        <end position="273"/>
    </location>
</feature>
<organism evidence="7 8">
    <name type="scientific">Folsomia candida</name>
    <name type="common">Springtail</name>
    <dbReference type="NCBI Taxonomy" id="158441"/>
    <lineage>
        <taxon>Eukaryota</taxon>
        <taxon>Metazoa</taxon>
        <taxon>Ecdysozoa</taxon>
        <taxon>Arthropoda</taxon>
        <taxon>Hexapoda</taxon>
        <taxon>Collembola</taxon>
        <taxon>Entomobryomorpha</taxon>
        <taxon>Isotomoidea</taxon>
        <taxon>Isotomidae</taxon>
        <taxon>Proisotominae</taxon>
        <taxon>Folsomia</taxon>
    </lineage>
</organism>
<name>A0A226ESB9_FOLCA</name>